<gene>
    <name evidence="2" type="ORF">HNP47_001154</name>
</gene>
<comment type="caution">
    <text evidence="2">The sequence shown here is derived from an EMBL/GenBank/DDBJ whole genome shotgun (WGS) entry which is preliminary data.</text>
</comment>
<evidence type="ECO:0000313" key="2">
    <source>
        <dbReference type="EMBL" id="MBB5771185.1"/>
    </source>
</evidence>
<proteinExistence type="predicted"/>
<evidence type="ECO:0000256" key="1">
    <source>
        <dbReference type="SAM" id="MobiDB-lite"/>
    </source>
</evidence>
<name>A0A7W9FTB4_BREVE</name>
<dbReference type="RefSeq" id="WP_260394613.1">
    <property type="nucleotide sequence ID" value="NZ_JACHLJ010000001.1"/>
</dbReference>
<dbReference type="EMBL" id="JACHLJ010000001">
    <property type="protein sequence ID" value="MBB5771185.1"/>
    <property type="molecule type" value="Genomic_DNA"/>
</dbReference>
<accession>A0A7W9FTB4</accession>
<evidence type="ECO:0000313" key="3">
    <source>
        <dbReference type="Proteomes" id="UP000556201"/>
    </source>
</evidence>
<dbReference type="AlphaFoldDB" id="A0A7W9FTB4"/>
<reference evidence="2 3" key="1">
    <citation type="submission" date="2020-08" db="EMBL/GenBank/DDBJ databases">
        <title>Functional genomics of gut bacteria from endangered species of beetles.</title>
        <authorList>
            <person name="Carlos-Shanley C."/>
        </authorList>
    </citation>
    <scope>NUCLEOTIDE SEQUENCE [LARGE SCALE GENOMIC DNA]</scope>
    <source>
        <strain evidence="2 3">S00192</strain>
    </source>
</reference>
<feature type="region of interest" description="Disordered" evidence="1">
    <location>
        <begin position="18"/>
        <end position="42"/>
    </location>
</feature>
<sequence length="42" mass="4706">MIVMTTGLSALMALMQCETRPVEPPQRLDTDRADPRPGRPRP</sequence>
<dbReference type="Proteomes" id="UP000556201">
    <property type="component" value="Unassembled WGS sequence"/>
</dbReference>
<organism evidence="2 3">
    <name type="scientific">Brevundimonas vesicularis</name>
    <name type="common">Pseudomonas vesicularis</name>
    <dbReference type="NCBI Taxonomy" id="41276"/>
    <lineage>
        <taxon>Bacteria</taxon>
        <taxon>Pseudomonadati</taxon>
        <taxon>Pseudomonadota</taxon>
        <taxon>Alphaproteobacteria</taxon>
        <taxon>Caulobacterales</taxon>
        <taxon>Caulobacteraceae</taxon>
        <taxon>Brevundimonas</taxon>
    </lineage>
</organism>
<protein>
    <submittedName>
        <fullName evidence="2">Uncharacterized protein</fullName>
    </submittedName>
</protein>
<feature type="compositionally biased region" description="Basic and acidic residues" evidence="1">
    <location>
        <begin position="26"/>
        <end position="42"/>
    </location>
</feature>